<proteinExistence type="predicted"/>
<organism evidence="2 3">
    <name type="scientific">Polycladospora coralii</name>
    <dbReference type="NCBI Taxonomy" id="2771432"/>
    <lineage>
        <taxon>Bacteria</taxon>
        <taxon>Bacillati</taxon>
        <taxon>Bacillota</taxon>
        <taxon>Bacilli</taxon>
        <taxon>Bacillales</taxon>
        <taxon>Thermoactinomycetaceae</taxon>
        <taxon>Polycladospora</taxon>
    </lineage>
</organism>
<gene>
    <name evidence="2" type="ORF">IC620_15055</name>
</gene>
<sequence>MKTKKKPATGVDKIDDSNPDETYDMGIRNYNPRIARFDTRDMYADNSQGIELAMSLADITRYAFTGGNLISYGKSETRLLYPCFFWFGIY</sequence>
<evidence type="ECO:0000313" key="2">
    <source>
        <dbReference type="EMBL" id="MBD1373664.1"/>
    </source>
</evidence>
<comment type="caution">
    <text evidence="2">The sequence shown here is derived from an EMBL/GenBank/DDBJ whole genome shotgun (WGS) entry which is preliminary data.</text>
</comment>
<keyword evidence="3" id="KW-1185">Reference proteome</keyword>
<dbReference type="EMBL" id="JACXAH010000032">
    <property type="protein sequence ID" value="MBD1373664.1"/>
    <property type="molecule type" value="Genomic_DNA"/>
</dbReference>
<reference evidence="2" key="1">
    <citation type="submission" date="2020-09" db="EMBL/GenBank/DDBJ databases">
        <title>A novel bacterium of genus Hazenella, isolated from South China Sea.</title>
        <authorList>
            <person name="Huang H."/>
            <person name="Mo K."/>
            <person name="Hu Y."/>
        </authorList>
    </citation>
    <scope>NUCLEOTIDE SEQUENCE</scope>
    <source>
        <strain evidence="2">IB182357</strain>
    </source>
</reference>
<name>A0A926RVJ2_9BACL</name>
<feature type="region of interest" description="Disordered" evidence="1">
    <location>
        <begin position="1"/>
        <end position="24"/>
    </location>
</feature>
<protein>
    <submittedName>
        <fullName evidence="2">Uncharacterized protein</fullName>
    </submittedName>
</protein>
<dbReference type="AlphaFoldDB" id="A0A926RVJ2"/>
<evidence type="ECO:0000256" key="1">
    <source>
        <dbReference type="SAM" id="MobiDB-lite"/>
    </source>
</evidence>
<dbReference type="RefSeq" id="WP_191142661.1">
    <property type="nucleotide sequence ID" value="NZ_JACXAH010000032.1"/>
</dbReference>
<accession>A0A926RVJ2</accession>
<evidence type="ECO:0000313" key="3">
    <source>
        <dbReference type="Proteomes" id="UP000661691"/>
    </source>
</evidence>
<dbReference type="Proteomes" id="UP000661691">
    <property type="component" value="Unassembled WGS sequence"/>
</dbReference>